<name>A0A0P0Y0V0_ORYSJ</name>
<dbReference type="PaxDb" id="39947-A0A0P0Y0V0"/>
<dbReference type="AlphaFoldDB" id="A0A0P0Y0V0"/>
<evidence type="ECO:0000256" key="1">
    <source>
        <dbReference type="SAM" id="MobiDB-lite"/>
    </source>
</evidence>
<organism evidence="2 3">
    <name type="scientific">Oryza sativa subsp. japonica</name>
    <name type="common">Rice</name>
    <dbReference type="NCBI Taxonomy" id="39947"/>
    <lineage>
        <taxon>Eukaryota</taxon>
        <taxon>Viridiplantae</taxon>
        <taxon>Streptophyta</taxon>
        <taxon>Embryophyta</taxon>
        <taxon>Tracheophyta</taxon>
        <taxon>Spermatophyta</taxon>
        <taxon>Magnoliopsida</taxon>
        <taxon>Liliopsida</taxon>
        <taxon>Poales</taxon>
        <taxon>Poaceae</taxon>
        <taxon>BOP clade</taxon>
        <taxon>Oryzoideae</taxon>
        <taxon>Oryzeae</taxon>
        <taxon>Oryzinae</taxon>
        <taxon>Oryza</taxon>
        <taxon>Oryza sativa</taxon>
    </lineage>
</organism>
<reference evidence="2 3" key="3">
    <citation type="journal article" date="2013" name="Rice">
        <title>Improvement of the Oryza sativa Nipponbare reference genome using next generation sequence and optical map data.</title>
        <authorList>
            <person name="Kawahara Y."/>
            <person name="de la Bastide M."/>
            <person name="Hamilton J.P."/>
            <person name="Kanamori H."/>
            <person name="McCombie W.R."/>
            <person name="Ouyang S."/>
            <person name="Schwartz D.C."/>
            <person name="Tanaka T."/>
            <person name="Wu J."/>
            <person name="Zhou S."/>
            <person name="Childs K.L."/>
            <person name="Davidson R.M."/>
            <person name="Lin H."/>
            <person name="Quesada-Ocampo L."/>
            <person name="Vaillancourt B."/>
            <person name="Sakai H."/>
            <person name="Lee S.S."/>
            <person name="Kim J."/>
            <person name="Numa H."/>
            <person name="Itoh T."/>
            <person name="Buell C.R."/>
            <person name="Matsumoto T."/>
        </authorList>
    </citation>
    <scope>NUCLEOTIDE SEQUENCE [LARGE SCALE GENOMIC DNA]</scope>
    <source>
        <strain evidence="3">cv. Nipponbare</strain>
    </source>
</reference>
<gene>
    <name evidence="2" type="ordered locus">Os11g0253950</name>
    <name evidence="2" type="ORF">OSNPB_110253950</name>
</gene>
<sequence>MDVAAGDVRINFLMNFWVRRCSSPLPECPRDLQGGPLHGAVSRHCPPHLQDSALDAMVDGPILEKSNNHHRRIPNFLSIAAQRNSRLIRWEKGRRTGEKESIDRCWRNRWTTGWSSPTAIAAVDPHQWPPPDLRQRSRRRS</sequence>
<dbReference type="EMBL" id="AP014967">
    <property type="protein sequence ID" value="BAT13457.1"/>
    <property type="molecule type" value="Genomic_DNA"/>
</dbReference>
<feature type="region of interest" description="Disordered" evidence="1">
    <location>
        <begin position="121"/>
        <end position="141"/>
    </location>
</feature>
<evidence type="ECO:0000313" key="2">
    <source>
        <dbReference type="EMBL" id="BAT13457.1"/>
    </source>
</evidence>
<evidence type="ECO:0000313" key="3">
    <source>
        <dbReference type="Proteomes" id="UP000059680"/>
    </source>
</evidence>
<proteinExistence type="predicted"/>
<protein>
    <submittedName>
        <fullName evidence="2">Os11g0253950 protein</fullName>
    </submittedName>
</protein>
<accession>A0A0P0Y0V0</accession>
<keyword evidence="3" id="KW-1185">Reference proteome</keyword>
<reference evidence="3" key="1">
    <citation type="journal article" date="2005" name="Nature">
        <title>The map-based sequence of the rice genome.</title>
        <authorList>
            <consortium name="International rice genome sequencing project (IRGSP)"/>
            <person name="Matsumoto T."/>
            <person name="Wu J."/>
            <person name="Kanamori H."/>
            <person name="Katayose Y."/>
            <person name="Fujisawa M."/>
            <person name="Namiki N."/>
            <person name="Mizuno H."/>
            <person name="Yamamoto K."/>
            <person name="Antonio B.A."/>
            <person name="Baba T."/>
            <person name="Sakata K."/>
            <person name="Nagamura Y."/>
            <person name="Aoki H."/>
            <person name="Arikawa K."/>
            <person name="Arita K."/>
            <person name="Bito T."/>
            <person name="Chiden Y."/>
            <person name="Fujitsuka N."/>
            <person name="Fukunaka R."/>
            <person name="Hamada M."/>
            <person name="Harada C."/>
            <person name="Hayashi A."/>
            <person name="Hijishita S."/>
            <person name="Honda M."/>
            <person name="Hosokawa S."/>
            <person name="Ichikawa Y."/>
            <person name="Idonuma A."/>
            <person name="Iijima M."/>
            <person name="Ikeda M."/>
            <person name="Ikeno M."/>
            <person name="Ito K."/>
            <person name="Ito S."/>
            <person name="Ito T."/>
            <person name="Ito Y."/>
            <person name="Ito Y."/>
            <person name="Iwabuchi A."/>
            <person name="Kamiya K."/>
            <person name="Karasawa W."/>
            <person name="Kurita K."/>
            <person name="Katagiri S."/>
            <person name="Kikuta A."/>
            <person name="Kobayashi H."/>
            <person name="Kobayashi N."/>
            <person name="Machita K."/>
            <person name="Maehara T."/>
            <person name="Masukawa M."/>
            <person name="Mizubayashi T."/>
            <person name="Mukai Y."/>
            <person name="Nagasaki H."/>
            <person name="Nagata Y."/>
            <person name="Naito S."/>
            <person name="Nakashima M."/>
            <person name="Nakama Y."/>
            <person name="Nakamichi Y."/>
            <person name="Nakamura M."/>
            <person name="Meguro A."/>
            <person name="Negishi M."/>
            <person name="Ohta I."/>
            <person name="Ohta T."/>
            <person name="Okamoto M."/>
            <person name="Ono N."/>
            <person name="Saji S."/>
            <person name="Sakaguchi M."/>
            <person name="Sakai K."/>
            <person name="Shibata M."/>
            <person name="Shimokawa T."/>
            <person name="Song J."/>
            <person name="Takazaki Y."/>
            <person name="Terasawa K."/>
            <person name="Tsugane M."/>
            <person name="Tsuji K."/>
            <person name="Ueda S."/>
            <person name="Waki K."/>
            <person name="Yamagata H."/>
            <person name="Yamamoto M."/>
            <person name="Yamamoto S."/>
            <person name="Yamane H."/>
            <person name="Yoshiki S."/>
            <person name="Yoshihara R."/>
            <person name="Yukawa K."/>
            <person name="Zhong H."/>
            <person name="Yano M."/>
            <person name="Yuan Q."/>
            <person name="Ouyang S."/>
            <person name="Liu J."/>
            <person name="Jones K.M."/>
            <person name="Gansberger K."/>
            <person name="Moffat K."/>
            <person name="Hill J."/>
            <person name="Bera J."/>
            <person name="Fadrosh D."/>
            <person name="Jin S."/>
            <person name="Johri S."/>
            <person name="Kim M."/>
            <person name="Overton L."/>
            <person name="Reardon M."/>
            <person name="Tsitrin T."/>
            <person name="Vuong H."/>
            <person name="Weaver B."/>
            <person name="Ciecko A."/>
            <person name="Tallon L."/>
            <person name="Jackson J."/>
            <person name="Pai G."/>
            <person name="Aken S.V."/>
            <person name="Utterback T."/>
            <person name="Reidmuller S."/>
            <person name="Feldblyum T."/>
            <person name="Hsiao J."/>
            <person name="Zismann V."/>
            <person name="Iobst S."/>
            <person name="de Vazeille A.R."/>
            <person name="Buell C.R."/>
            <person name="Ying K."/>
            <person name="Li Y."/>
            <person name="Lu T."/>
            <person name="Huang Y."/>
            <person name="Zhao Q."/>
            <person name="Feng Q."/>
            <person name="Zhang L."/>
            <person name="Zhu J."/>
            <person name="Weng Q."/>
            <person name="Mu J."/>
            <person name="Lu Y."/>
            <person name="Fan D."/>
            <person name="Liu Y."/>
            <person name="Guan J."/>
            <person name="Zhang Y."/>
            <person name="Yu S."/>
            <person name="Liu X."/>
            <person name="Zhang Y."/>
            <person name="Hong G."/>
            <person name="Han B."/>
            <person name="Choisne N."/>
            <person name="Demange N."/>
            <person name="Orjeda G."/>
            <person name="Samain S."/>
            <person name="Cattolico L."/>
            <person name="Pelletier E."/>
            <person name="Couloux A."/>
            <person name="Segurens B."/>
            <person name="Wincker P."/>
            <person name="D'Hont A."/>
            <person name="Scarpelli C."/>
            <person name="Weissenbach J."/>
            <person name="Salanoubat M."/>
            <person name="Quetier F."/>
            <person name="Yu Y."/>
            <person name="Kim H.R."/>
            <person name="Rambo T."/>
            <person name="Currie J."/>
            <person name="Collura K."/>
            <person name="Luo M."/>
            <person name="Yang T."/>
            <person name="Ammiraju J.S.S."/>
            <person name="Engler F."/>
            <person name="Soderlund C."/>
            <person name="Wing R.A."/>
            <person name="Palmer L.E."/>
            <person name="de la Bastide M."/>
            <person name="Spiegel L."/>
            <person name="Nascimento L."/>
            <person name="Zutavern T."/>
            <person name="O'Shaughnessy A."/>
            <person name="Dike S."/>
            <person name="Dedhia N."/>
            <person name="Preston R."/>
            <person name="Balija V."/>
            <person name="McCombie W.R."/>
            <person name="Chow T."/>
            <person name="Chen H."/>
            <person name="Chung M."/>
            <person name="Chen C."/>
            <person name="Shaw J."/>
            <person name="Wu H."/>
            <person name="Hsiao K."/>
            <person name="Chao Y."/>
            <person name="Chu M."/>
            <person name="Cheng C."/>
            <person name="Hour A."/>
            <person name="Lee P."/>
            <person name="Lin S."/>
            <person name="Lin Y."/>
            <person name="Liou J."/>
            <person name="Liu S."/>
            <person name="Hsing Y."/>
            <person name="Raghuvanshi S."/>
            <person name="Mohanty A."/>
            <person name="Bharti A.K."/>
            <person name="Gaur A."/>
            <person name="Gupta V."/>
            <person name="Kumar D."/>
            <person name="Ravi V."/>
            <person name="Vij S."/>
            <person name="Kapur A."/>
            <person name="Khurana P."/>
            <person name="Khurana P."/>
            <person name="Khurana J.P."/>
            <person name="Tyagi A.K."/>
            <person name="Gaikwad K."/>
            <person name="Singh A."/>
            <person name="Dalal V."/>
            <person name="Srivastava S."/>
            <person name="Dixit A."/>
            <person name="Pal A.K."/>
            <person name="Ghazi I.A."/>
            <person name="Yadav M."/>
            <person name="Pandit A."/>
            <person name="Bhargava A."/>
            <person name="Sureshbabu K."/>
            <person name="Batra K."/>
            <person name="Sharma T.R."/>
            <person name="Mohapatra T."/>
            <person name="Singh N.K."/>
            <person name="Messing J."/>
            <person name="Nelson A.B."/>
            <person name="Fuks G."/>
            <person name="Kavchok S."/>
            <person name="Keizer G."/>
            <person name="Linton E."/>
            <person name="Llaca V."/>
            <person name="Song R."/>
            <person name="Tanyolac B."/>
            <person name="Young S."/>
            <person name="Ho-Il K."/>
            <person name="Hahn J.H."/>
            <person name="Sangsakoo G."/>
            <person name="Vanavichit A."/>
            <person name="de Mattos Luiz.A.T."/>
            <person name="Zimmer P.D."/>
            <person name="Malone G."/>
            <person name="Dellagostin O."/>
            <person name="de Oliveira A.C."/>
            <person name="Bevan M."/>
            <person name="Bancroft I."/>
            <person name="Minx P."/>
            <person name="Cordum H."/>
            <person name="Wilson R."/>
            <person name="Cheng Z."/>
            <person name="Jin W."/>
            <person name="Jiang J."/>
            <person name="Leong S.A."/>
            <person name="Iwama H."/>
            <person name="Gojobori T."/>
            <person name="Itoh T."/>
            <person name="Niimura Y."/>
            <person name="Fujii Y."/>
            <person name="Habara T."/>
            <person name="Sakai H."/>
            <person name="Sato Y."/>
            <person name="Wilson G."/>
            <person name="Kumar K."/>
            <person name="McCouch S."/>
            <person name="Juretic N."/>
            <person name="Hoen D."/>
            <person name="Wright S."/>
            <person name="Bruskiewich R."/>
            <person name="Bureau T."/>
            <person name="Miyao A."/>
            <person name="Hirochika H."/>
            <person name="Nishikawa T."/>
            <person name="Kadowaki K."/>
            <person name="Sugiura M."/>
            <person name="Burr B."/>
            <person name="Sasaki T."/>
        </authorList>
    </citation>
    <scope>NUCLEOTIDE SEQUENCE [LARGE SCALE GENOMIC DNA]</scope>
    <source>
        <strain evidence="3">cv. Nipponbare</strain>
    </source>
</reference>
<dbReference type="Proteomes" id="UP000059680">
    <property type="component" value="Chromosome 11"/>
</dbReference>
<dbReference type="InParanoid" id="A0A0P0Y0V0"/>
<reference evidence="2 3" key="2">
    <citation type="journal article" date="2013" name="Plant Cell Physiol.">
        <title>Rice Annotation Project Database (RAP-DB): an integrative and interactive database for rice genomics.</title>
        <authorList>
            <person name="Sakai H."/>
            <person name="Lee S.S."/>
            <person name="Tanaka T."/>
            <person name="Numa H."/>
            <person name="Kim J."/>
            <person name="Kawahara Y."/>
            <person name="Wakimoto H."/>
            <person name="Yang C.C."/>
            <person name="Iwamoto M."/>
            <person name="Abe T."/>
            <person name="Yamada Y."/>
            <person name="Muto A."/>
            <person name="Inokuchi H."/>
            <person name="Ikemura T."/>
            <person name="Matsumoto T."/>
            <person name="Sasaki T."/>
            <person name="Itoh T."/>
        </authorList>
    </citation>
    <scope>NUCLEOTIDE SEQUENCE [LARGE SCALE GENOMIC DNA]</scope>
    <source>
        <strain evidence="3">cv. Nipponbare</strain>
    </source>
</reference>